<dbReference type="Pfam" id="PF07005">
    <property type="entry name" value="SBD_N"/>
    <property type="match status" value="1"/>
</dbReference>
<dbReference type="SUPFAM" id="SSF142764">
    <property type="entry name" value="YgbK-like"/>
    <property type="match status" value="1"/>
</dbReference>
<dbReference type="EMBL" id="ADLK01000022">
    <property type="protein sequence ID" value="KMW18597.1"/>
    <property type="molecule type" value="Genomic_DNA"/>
</dbReference>
<evidence type="ECO:0000256" key="6">
    <source>
        <dbReference type="ARBA" id="ARBA00023277"/>
    </source>
</evidence>
<proteinExistence type="inferred from homology"/>
<evidence type="ECO:0000256" key="3">
    <source>
        <dbReference type="ARBA" id="ARBA00022741"/>
    </source>
</evidence>
<dbReference type="InterPro" id="IPR037051">
    <property type="entry name" value="4-carb_acid_sugar_kinase_N_sf"/>
</dbReference>
<keyword evidence="5" id="KW-0067">ATP-binding</keyword>
<evidence type="ECO:0000259" key="7">
    <source>
        <dbReference type="Pfam" id="PF07005"/>
    </source>
</evidence>
<dbReference type="GO" id="GO:0005524">
    <property type="term" value="F:ATP binding"/>
    <property type="evidence" value="ECO:0007669"/>
    <property type="project" value="UniProtKB-KW"/>
</dbReference>
<dbReference type="AlphaFoldDB" id="A0A0J9C063"/>
<reference evidence="9 10" key="1">
    <citation type="submission" date="2011-04" db="EMBL/GenBank/DDBJ databases">
        <title>The Genome Sequence of Clostridium citroniae WAL-19142.</title>
        <authorList>
            <consortium name="The Broad Institute Genome Sequencing Platform"/>
            <person name="Earl A."/>
            <person name="Ward D."/>
            <person name="Feldgarden M."/>
            <person name="Gevers D."/>
            <person name="Warren Y.A."/>
            <person name="Tyrrell K.L."/>
            <person name="Citron D.M."/>
            <person name="Goldstein E.J."/>
            <person name="Daigneault M."/>
            <person name="Allen-Vercoe E."/>
            <person name="Young S.K."/>
            <person name="Zeng Q."/>
            <person name="Gargeya S."/>
            <person name="Fitzgerald M."/>
            <person name="Haas B."/>
            <person name="Abouelleil A."/>
            <person name="Alvarado L."/>
            <person name="Arachchi H.M."/>
            <person name="Berlin A."/>
            <person name="Brown A."/>
            <person name="Chapman S.B."/>
            <person name="Chen Z."/>
            <person name="Dunbar C."/>
            <person name="Freedman E."/>
            <person name="Gearin G."/>
            <person name="Gellesch M."/>
            <person name="Goldberg J."/>
            <person name="Griggs A."/>
            <person name="Gujja S."/>
            <person name="Heilman E.R."/>
            <person name="Heiman D."/>
            <person name="Howarth C."/>
            <person name="Larson L."/>
            <person name="Lui A."/>
            <person name="MacDonald P.J."/>
            <person name="Mehta T."/>
            <person name="Montmayeur A."/>
            <person name="Murphy C."/>
            <person name="Neiman D."/>
            <person name="Pearson M."/>
            <person name="Priest M."/>
            <person name="Roberts A."/>
            <person name="Saif S."/>
            <person name="Shea T."/>
            <person name="Shenoy N."/>
            <person name="Sisk P."/>
            <person name="Stolte C."/>
            <person name="Sykes S."/>
            <person name="White J."/>
            <person name="Yandava C."/>
            <person name="Wortman J."/>
            <person name="Nusbaum C."/>
            <person name="Birren B."/>
        </authorList>
    </citation>
    <scope>NUCLEOTIDE SEQUENCE [LARGE SCALE GENOMIC DNA]</scope>
    <source>
        <strain evidence="9 10">WAL-19142</strain>
    </source>
</reference>
<evidence type="ECO:0000256" key="1">
    <source>
        <dbReference type="ARBA" id="ARBA00005715"/>
    </source>
</evidence>
<dbReference type="Pfam" id="PF17042">
    <property type="entry name" value="NBD_C"/>
    <property type="match status" value="1"/>
</dbReference>
<dbReference type="Proteomes" id="UP000037392">
    <property type="component" value="Unassembled WGS sequence"/>
</dbReference>
<feature type="domain" description="Four-carbon acid sugar kinase nucleotide binding" evidence="8">
    <location>
        <begin position="251"/>
        <end position="419"/>
    </location>
</feature>
<evidence type="ECO:0000256" key="5">
    <source>
        <dbReference type="ARBA" id="ARBA00022840"/>
    </source>
</evidence>
<dbReference type="GO" id="GO:0016301">
    <property type="term" value="F:kinase activity"/>
    <property type="evidence" value="ECO:0007669"/>
    <property type="project" value="UniProtKB-KW"/>
</dbReference>
<accession>A0A0J9C063</accession>
<comment type="caution">
    <text evidence="9">The sequence shown here is derived from an EMBL/GenBank/DDBJ whole genome shotgun (WGS) entry which is preliminary data.</text>
</comment>
<evidence type="ECO:0000259" key="8">
    <source>
        <dbReference type="Pfam" id="PF17042"/>
    </source>
</evidence>
<evidence type="ECO:0000256" key="2">
    <source>
        <dbReference type="ARBA" id="ARBA00022679"/>
    </source>
</evidence>
<dbReference type="OrthoDB" id="9778478at2"/>
<keyword evidence="4" id="KW-0418">Kinase</keyword>
<dbReference type="Gene3D" id="3.40.50.10840">
    <property type="entry name" value="Putative sugar-binding, N-terminal domain"/>
    <property type="match status" value="1"/>
</dbReference>
<name>A0A0J9C063_9FIRM</name>
<dbReference type="Gene3D" id="3.40.980.20">
    <property type="entry name" value="Four-carbon acid sugar kinase, nucleotide binding domain"/>
    <property type="match status" value="1"/>
</dbReference>
<sequence length="435" mass="48257">MITLLIIADDFTGALDTGVQFAAAGAGVRVVTDIRYDYRKSQPGVRVLVMDAETRHLDGREAYEVVWNITKRAMACGVPFIYKKTDSALRGNIGSELTALLDASGQDSLPFIPAFPQMGRITREGVHYINNIPVKDSVFGRDPFEPVTCSFIPDIIHQQSNIQVEVMREEDDKRGMDRMETAREPNRGQQSKIVVYDAQSQESLITAASDLYRKGCLSIMAGCAGFASVLPKLLGLEGGESHVPEFISRFLVVCGSVNPITKSQLDYAQAHGFTRIRLTPRQKLDRGYWDSEEGQGTLRRWMLRCQIESRCILDSNDPDGTDETLEYARKKGISLEEVRTRIADAMGFVLGNMVERGLNSTLLITGGDTLMGFMNQIKVCEMEPVCEMAPGTVLSRFRISDHMYQAISKSGGFGSEDLLVQLADTILDKKERALC</sequence>
<gene>
    <name evidence="9" type="ORF">HMPREF9470_02701</name>
</gene>
<evidence type="ECO:0000313" key="9">
    <source>
        <dbReference type="EMBL" id="KMW18597.1"/>
    </source>
</evidence>
<feature type="domain" description="Four-carbon acid sugar kinase N-terminal" evidence="7">
    <location>
        <begin position="4"/>
        <end position="229"/>
    </location>
</feature>
<protein>
    <recommendedName>
        <fullName evidence="11">Four-carbon acid sugar kinase family protein</fullName>
    </recommendedName>
</protein>
<evidence type="ECO:0000256" key="4">
    <source>
        <dbReference type="ARBA" id="ARBA00022777"/>
    </source>
</evidence>
<keyword evidence="6" id="KW-0119">Carbohydrate metabolism</keyword>
<dbReference type="GeneID" id="93163191"/>
<keyword evidence="2" id="KW-0808">Transferase</keyword>
<dbReference type="InterPro" id="IPR010737">
    <property type="entry name" value="4-carb_acid_sugar_kinase_N"/>
</dbReference>
<keyword evidence="3" id="KW-0547">Nucleotide-binding</keyword>
<organism evidence="9 10">
    <name type="scientific">[Clostridium] citroniae WAL-19142</name>
    <dbReference type="NCBI Taxonomy" id="742734"/>
    <lineage>
        <taxon>Bacteria</taxon>
        <taxon>Bacillati</taxon>
        <taxon>Bacillota</taxon>
        <taxon>Clostridia</taxon>
        <taxon>Lachnospirales</taxon>
        <taxon>Lachnospiraceae</taxon>
        <taxon>Enterocloster</taxon>
    </lineage>
</organism>
<dbReference type="PATRIC" id="fig|742734.4.peg.2899"/>
<evidence type="ECO:0000313" key="10">
    <source>
        <dbReference type="Proteomes" id="UP000037392"/>
    </source>
</evidence>
<dbReference type="RefSeq" id="WP_007865753.1">
    <property type="nucleotide sequence ID" value="NZ_KQ235878.1"/>
</dbReference>
<dbReference type="InterPro" id="IPR042213">
    <property type="entry name" value="NBD_C_sf"/>
</dbReference>
<comment type="similarity">
    <text evidence="1">Belongs to the four-carbon acid sugar kinase family.</text>
</comment>
<dbReference type="InterPro" id="IPR031475">
    <property type="entry name" value="NBD_C"/>
</dbReference>
<evidence type="ECO:0008006" key="11">
    <source>
        <dbReference type="Google" id="ProtNLM"/>
    </source>
</evidence>